<evidence type="ECO:0000313" key="2">
    <source>
        <dbReference type="Proteomes" id="UP000821853"/>
    </source>
</evidence>
<proteinExistence type="predicted"/>
<dbReference type="AlphaFoldDB" id="A0A9J6G870"/>
<keyword evidence="2" id="KW-1185">Reference proteome</keyword>
<evidence type="ECO:0000313" key="1">
    <source>
        <dbReference type="EMBL" id="KAH9371103.1"/>
    </source>
</evidence>
<dbReference type="VEuPathDB" id="VectorBase:HLOH_054608"/>
<dbReference type="Proteomes" id="UP000821853">
    <property type="component" value="Chromosome 3"/>
</dbReference>
<sequence length="88" mass="10003">MLRIPLQGQLEFRMSRVQELWSNMFIRMARIKRRFKLQDFFITDTSLEQIFLSVTRKEASDAAAAVATAAREPQATVQALLTATSLGI</sequence>
<accession>A0A9J6G870</accession>
<name>A0A9J6G870_HAELO</name>
<comment type="caution">
    <text evidence="1">The sequence shown here is derived from an EMBL/GenBank/DDBJ whole genome shotgun (WGS) entry which is preliminary data.</text>
</comment>
<dbReference type="OrthoDB" id="6512918at2759"/>
<organism evidence="1 2">
    <name type="scientific">Haemaphysalis longicornis</name>
    <name type="common">Bush tick</name>
    <dbReference type="NCBI Taxonomy" id="44386"/>
    <lineage>
        <taxon>Eukaryota</taxon>
        <taxon>Metazoa</taxon>
        <taxon>Ecdysozoa</taxon>
        <taxon>Arthropoda</taxon>
        <taxon>Chelicerata</taxon>
        <taxon>Arachnida</taxon>
        <taxon>Acari</taxon>
        <taxon>Parasitiformes</taxon>
        <taxon>Ixodida</taxon>
        <taxon>Ixodoidea</taxon>
        <taxon>Ixodidae</taxon>
        <taxon>Haemaphysalinae</taxon>
        <taxon>Haemaphysalis</taxon>
    </lineage>
</organism>
<protein>
    <submittedName>
        <fullName evidence="1">Uncharacterized protein</fullName>
    </submittedName>
</protein>
<reference evidence="1 2" key="1">
    <citation type="journal article" date="2020" name="Cell">
        <title>Large-Scale Comparative Analyses of Tick Genomes Elucidate Their Genetic Diversity and Vector Capacities.</title>
        <authorList>
            <consortium name="Tick Genome and Microbiome Consortium (TIGMIC)"/>
            <person name="Jia N."/>
            <person name="Wang J."/>
            <person name="Shi W."/>
            <person name="Du L."/>
            <person name="Sun Y."/>
            <person name="Zhan W."/>
            <person name="Jiang J.F."/>
            <person name="Wang Q."/>
            <person name="Zhang B."/>
            <person name="Ji P."/>
            <person name="Bell-Sakyi L."/>
            <person name="Cui X.M."/>
            <person name="Yuan T.T."/>
            <person name="Jiang B.G."/>
            <person name="Yang W.F."/>
            <person name="Lam T.T."/>
            <person name="Chang Q.C."/>
            <person name="Ding S.J."/>
            <person name="Wang X.J."/>
            <person name="Zhu J.G."/>
            <person name="Ruan X.D."/>
            <person name="Zhao L."/>
            <person name="Wei J.T."/>
            <person name="Ye R.Z."/>
            <person name="Que T.C."/>
            <person name="Du C.H."/>
            <person name="Zhou Y.H."/>
            <person name="Cheng J.X."/>
            <person name="Dai P.F."/>
            <person name="Guo W.B."/>
            <person name="Han X.H."/>
            <person name="Huang E.J."/>
            <person name="Li L.F."/>
            <person name="Wei W."/>
            <person name="Gao Y.C."/>
            <person name="Liu J.Z."/>
            <person name="Shao H.Z."/>
            <person name="Wang X."/>
            <person name="Wang C.C."/>
            <person name="Yang T.C."/>
            <person name="Huo Q.B."/>
            <person name="Li W."/>
            <person name="Chen H.Y."/>
            <person name="Chen S.E."/>
            <person name="Zhou L.G."/>
            <person name="Ni X.B."/>
            <person name="Tian J.H."/>
            <person name="Sheng Y."/>
            <person name="Liu T."/>
            <person name="Pan Y.S."/>
            <person name="Xia L.Y."/>
            <person name="Li J."/>
            <person name="Zhao F."/>
            <person name="Cao W.C."/>
        </authorList>
    </citation>
    <scope>NUCLEOTIDE SEQUENCE [LARGE SCALE GENOMIC DNA]</scope>
    <source>
        <strain evidence="1">HaeL-2018</strain>
    </source>
</reference>
<dbReference type="EMBL" id="JABSTR010000005">
    <property type="protein sequence ID" value="KAH9371103.1"/>
    <property type="molecule type" value="Genomic_DNA"/>
</dbReference>
<gene>
    <name evidence="1" type="ORF">HPB48_003939</name>
</gene>